<dbReference type="PANTHER" id="PTHR32448">
    <property type="entry name" value="OS08G0158400 PROTEIN"/>
    <property type="match status" value="1"/>
</dbReference>
<dbReference type="STRING" id="63057.A0A2P5FTJ8"/>
<keyword evidence="1" id="KW-0285">Flavoprotein</keyword>
<dbReference type="Gene3D" id="3.30.465.10">
    <property type="match status" value="2"/>
</dbReference>
<keyword evidence="5" id="KW-1185">Reference proteome</keyword>
<dbReference type="EMBL" id="JXTC01000010">
    <property type="protein sequence ID" value="POO01097.1"/>
    <property type="molecule type" value="Genomic_DNA"/>
</dbReference>
<sequence>MGEELFWAIRGGGAASFGIVLAWKIRLVQVPSSVTISIVNRNLEQNETLKLVNRWQYVADKFNEDLLIFVRFVTVNATNQEENSKTTIQVTFVSWFLGGVDGLLSLMEKSFPEFGFVRSVHQVKLDYVKKPIPKEVLETMLKRLYEEEVIGKEEGKGDIKAVESYLNWIRSVYNYMTPYVSKNPRGAYLNYRDLDLGTNNNKGPTSYAQASIWGKKYFQGNFKRLVYVKTKVDPTNFFKNEQRVPPLPLLGVNKNNNYA</sequence>
<dbReference type="OrthoDB" id="407275at2759"/>
<dbReference type="InterPro" id="IPR016169">
    <property type="entry name" value="FAD-bd_PCMH_sub2"/>
</dbReference>
<evidence type="ECO:0000259" key="3">
    <source>
        <dbReference type="Pfam" id="PF08031"/>
    </source>
</evidence>
<dbReference type="Pfam" id="PF08031">
    <property type="entry name" value="BBE"/>
    <property type="match status" value="1"/>
</dbReference>
<reference evidence="5" key="1">
    <citation type="submission" date="2016-06" db="EMBL/GenBank/DDBJ databases">
        <title>Parallel loss of symbiosis genes in relatives of nitrogen-fixing non-legume Parasponia.</title>
        <authorList>
            <person name="Van Velzen R."/>
            <person name="Holmer R."/>
            <person name="Bu F."/>
            <person name="Rutten L."/>
            <person name="Van Zeijl A."/>
            <person name="Liu W."/>
            <person name="Santuari L."/>
            <person name="Cao Q."/>
            <person name="Sharma T."/>
            <person name="Shen D."/>
            <person name="Roswanjaya Y."/>
            <person name="Wardhani T."/>
            <person name="Kalhor M.S."/>
            <person name="Jansen J."/>
            <person name="Van den Hoogen J."/>
            <person name="Gungor B."/>
            <person name="Hartog M."/>
            <person name="Hontelez J."/>
            <person name="Verver J."/>
            <person name="Yang W.-C."/>
            <person name="Schijlen E."/>
            <person name="Repin R."/>
            <person name="Schilthuizen M."/>
            <person name="Schranz E."/>
            <person name="Heidstra R."/>
            <person name="Miyata K."/>
            <person name="Fedorova E."/>
            <person name="Kohlen W."/>
            <person name="Bisseling T."/>
            <person name="Smit S."/>
            <person name="Geurts R."/>
        </authorList>
    </citation>
    <scope>NUCLEOTIDE SEQUENCE [LARGE SCALE GENOMIC DNA]</scope>
    <source>
        <strain evidence="5">cv. RG33-2</strain>
    </source>
</reference>
<dbReference type="Gene3D" id="3.40.462.20">
    <property type="match status" value="2"/>
</dbReference>
<dbReference type="InParanoid" id="A0A2P5FTJ8"/>
<evidence type="ECO:0000256" key="2">
    <source>
        <dbReference type="ARBA" id="ARBA00022827"/>
    </source>
</evidence>
<dbReference type="GO" id="GO:0050660">
    <property type="term" value="F:flavin adenine dinucleotide binding"/>
    <property type="evidence" value="ECO:0007669"/>
    <property type="project" value="InterPro"/>
</dbReference>
<organism evidence="4 5">
    <name type="scientific">Trema orientale</name>
    <name type="common">Charcoal tree</name>
    <name type="synonym">Celtis orientalis</name>
    <dbReference type="NCBI Taxonomy" id="63057"/>
    <lineage>
        <taxon>Eukaryota</taxon>
        <taxon>Viridiplantae</taxon>
        <taxon>Streptophyta</taxon>
        <taxon>Embryophyta</taxon>
        <taxon>Tracheophyta</taxon>
        <taxon>Spermatophyta</taxon>
        <taxon>Magnoliopsida</taxon>
        <taxon>eudicotyledons</taxon>
        <taxon>Gunneridae</taxon>
        <taxon>Pentapetalae</taxon>
        <taxon>rosids</taxon>
        <taxon>fabids</taxon>
        <taxon>Rosales</taxon>
        <taxon>Cannabaceae</taxon>
        <taxon>Trema</taxon>
    </lineage>
</organism>
<name>A0A2P5FTJ8_TREOI</name>
<gene>
    <name evidence="4" type="ORF">TorRG33x02_032800</name>
</gene>
<dbReference type="InterPro" id="IPR012951">
    <property type="entry name" value="BBE"/>
</dbReference>
<proteinExistence type="predicted"/>
<accession>A0A2P5FTJ8</accession>
<evidence type="ECO:0000313" key="5">
    <source>
        <dbReference type="Proteomes" id="UP000237000"/>
    </source>
</evidence>
<evidence type="ECO:0000256" key="1">
    <source>
        <dbReference type="ARBA" id="ARBA00022630"/>
    </source>
</evidence>
<dbReference type="Proteomes" id="UP000237000">
    <property type="component" value="Unassembled WGS sequence"/>
</dbReference>
<dbReference type="GO" id="GO:0016491">
    <property type="term" value="F:oxidoreductase activity"/>
    <property type="evidence" value="ECO:0007669"/>
    <property type="project" value="InterPro"/>
</dbReference>
<feature type="domain" description="Berberine/berberine-like" evidence="3">
    <location>
        <begin position="187"/>
        <end position="245"/>
    </location>
</feature>
<dbReference type="AlphaFoldDB" id="A0A2P5FTJ8"/>
<evidence type="ECO:0000313" key="4">
    <source>
        <dbReference type="EMBL" id="POO01097.1"/>
    </source>
</evidence>
<protein>
    <submittedName>
        <fullName evidence="4">Berberine/berberine-like</fullName>
    </submittedName>
</protein>
<comment type="caution">
    <text evidence="4">The sequence shown here is derived from an EMBL/GenBank/DDBJ whole genome shotgun (WGS) entry which is preliminary data.</text>
</comment>
<keyword evidence="2" id="KW-0274">FAD</keyword>